<dbReference type="InterPro" id="IPR051487">
    <property type="entry name" value="Ser/Thr_Proteases_Immune/Dev"/>
</dbReference>
<dbReference type="Gene3D" id="3.30.1640.30">
    <property type="match status" value="1"/>
</dbReference>
<accession>A0ABM1ZQ95</accession>
<evidence type="ECO:0000313" key="13">
    <source>
        <dbReference type="Proteomes" id="UP000069940"/>
    </source>
</evidence>
<dbReference type="RefSeq" id="XP_062712594.1">
    <property type="nucleotide sequence ID" value="XM_062856610.1"/>
</dbReference>
<protein>
    <recommendedName>
        <fullName evidence="9">CLIP domain-containing serine protease</fullName>
        <ecNumber evidence="8">3.4.21.-</ecNumber>
    </recommendedName>
</protein>
<comment type="domain">
    <text evidence="9">The clip domain consists of 35-55 residues which are 'knitted' together usually by 3 conserved disulfide bonds forming a clip-like compact structure.</text>
</comment>
<dbReference type="InterPro" id="IPR001314">
    <property type="entry name" value="Peptidase_S1A"/>
</dbReference>
<comment type="subcellular location">
    <subcellularLocation>
        <location evidence="9">Secreted</location>
    </subcellularLocation>
</comment>
<evidence type="ECO:0000259" key="11">
    <source>
        <dbReference type="PROSITE" id="PS51888"/>
    </source>
</evidence>
<dbReference type="InterPro" id="IPR038565">
    <property type="entry name" value="CLIP_sf"/>
</dbReference>
<feature type="domain" description="Peptidase S1" evidence="10">
    <location>
        <begin position="99"/>
        <end position="351"/>
    </location>
</feature>
<keyword evidence="6" id="KW-0325">Glycoprotein</keyword>
<feature type="signal peptide" evidence="9">
    <location>
        <begin position="1"/>
        <end position="20"/>
    </location>
</feature>
<dbReference type="InterPro" id="IPR018114">
    <property type="entry name" value="TRYPSIN_HIS"/>
</dbReference>
<evidence type="ECO:0000256" key="2">
    <source>
        <dbReference type="ARBA" id="ARBA00022729"/>
    </source>
</evidence>
<name>A0ABM1ZQ95_AEDAL</name>
<dbReference type="CDD" id="cd00190">
    <property type="entry name" value="Tryp_SPc"/>
    <property type="match status" value="1"/>
</dbReference>
<dbReference type="InterPro" id="IPR033116">
    <property type="entry name" value="TRYPSIN_SER"/>
</dbReference>
<dbReference type="PROSITE" id="PS00135">
    <property type="entry name" value="TRYPSIN_SER"/>
    <property type="match status" value="1"/>
</dbReference>
<dbReference type="GeneID" id="109413880"/>
<keyword evidence="9" id="KW-0964">Secreted</keyword>
<organism evidence="12 13">
    <name type="scientific">Aedes albopictus</name>
    <name type="common">Asian tiger mosquito</name>
    <name type="synonym">Stegomyia albopicta</name>
    <dbReference type="NCBI Taxonomy" id="7160"/>
    <lineage>
        <taxon>Eukaryota</taxon>
        <taxon>Metazoa</taxon>
        <taxon>Ecdysozoa</taxon>
        <taxon>Arthropoda</taxon>
        <taxon>Hexapoda</taxon>
        <taxon>Insecta</taxon>
        <taxon>Pterygota</taxon>
        <taxon>Neoptera</taxon>
        <taxon>Endopterygota</taxon>
        <taxon>Diptera</taxon>
        <taxon>Nematocera</taxon>
        <taxon>Culicoidea</taxon>
        <taxon>Culicidae</taxon>
        <taxon>Culicinae</taxon>
        <taxon>Aedini</taxon>
        <taxon>Aedes</taxon>
        <taxon>Stegomyia</taxon>
    </lineage>
</organism>
<dbReference type="EnsemblMetazoa" id="AALFPA23_020624.R30455">
    <property type="protein sequence ID" value="AALFPA23_020624.P30455"/>
    <property type="gene ID" value="AALFPA23_020624"/>
</dbReference>
<dbReference type="Pfam" id="PF12032">
    <property type="entry name" value="CLIP"/>
    <property type="match status" value="1"/>
</dbReference>
<dbReference type="PROSITE" id="PS51888">
    <property type="entry name" value="CLIP"/>
    <property type="match status" value="1"/>
</dbReference>
<dbReference type="Pfam" id="PF00089">
    <property type="entry name" value="Trypsin"/>
    <property type="match status" value="1"/>
</dbReference>
<evidence type="ECO:0000259" key="10">
    <source>
        <dbReference type="PROSITE" id="PS50240"/>
    </source>
</evidence>
<keyword evidence="4 8" id="KW-0720">Serine protease</keyword>
<evidence type="ECO:0000256" key="6">
    <source>
        <dbReference type="ARBA" id="ARBA00023180"/>
    </source>
</evidence>
<evidence type="ECO:0000313" key="12">
    <source>
        <dbReference type="EnsemblMetazoa" id="AALFPA23_020624.P30455"/>
    </source>
</evidence>
<dbReference type="RefSeq" id="XP_062712593.1">
    <property type="nucleotide sequence ID" value="XM_062856609.1"/>
</dbReference>
<keyword evidence="13" id="KW-1185">Reference proteome</keyword>
<dbReference type="InterPro" id="IPR001254">
    <property type="entry name" value="Trypsin_dom"/>
</dbReference>
<evidence type="ECO:0000256" key="5">
    <source>
        <dbReference type="ARBA" id="ARBA00023157"/>
    </source>
</evidence>
<sequence>MLKIVLSVFLYGLTVSHVTGARLNQTCTTPSGSHGRCVPVKACNFITAIFRNRNASQDDKLYMHNFFCGYLPENGKGLVCCPELRSEASCGRLTLENRILGGEETEPEEYPWTAMLGFEDLLGRKGYSCGGTLIKERYVVTAAHCVDNMRFRKLIDVRLGEWDLNTTLDCSETRCFAEFQDDYPVEKVIVHENYSLNDLSKANDIALIKLSKIVERTELVAPICVPTPEMDDSIDVGGSSFNVAGWGTTKTGFASRRKMKVTLPGQTIETCNQAFASSNVTFTETQLCAGGVNGKDTCKGDSGGPLMMIMNNRWHLVGIVSLGTTPCGTQKMPAVYTRFGKYLDWVAGKIELENRENRME</sequence>
<keyword evidence="2 9" id="KW-0732">Signal</keyword>
<evidence type="ECO:0000256" key="8">
    <source>
        <dbReference type="RuleBase" id="RU363034"/>
    </source>
</evidence>
<dbReference type="InterPro" id="IPR009003">
    <property type="entry name" value="Peptidase_S1_PA"/>
</dbReference>
<evidence type="ECO:0000256" key="3">
    <source>
        <dbReference type="ARBA" id="ARBA00022801"/>
    </source>
</evidence>
<keyword evidence="5" id="KW-1015">Disulfide bond</keyword>
<reference evidence="12" key="2">
    <citation type="submission" date="2025-05" db="UniProtKB">
        <authorList>
            <consortium name="EnsemblMetazoa"/>
        </authorList>
    </citation>
    <scope>IDENTIFICATION</scope>
    <source>
        <strain evidence="12">Foshan</strain>
    </source>
</reference>
<comment type="similarity">
    <text evidence="7 9">Belongs to the peptidase S1 family. CLIP subfamily.</text>
</comment>
<proteinExistence type="inferred from homology"/>
<evidence type="ECO:0000256" key="9">
    <source>
        <dbReference type="RuleBase" id="RU366078"/>
    </source>
</evidence>
<feature type="chain" id="PRO_5044948569" description="CLIP domain-containing serine protease" evidence="9">
    <location>
        <begin position="21"/>
        <end position="360"/>
    </location>
</feature>
<feature type="domain" description="Clip" evidence="11">
    <location>
        <begin position="26"/>
        <end position="81"/>
    </location>
</feature>
<dbReference type="EC" id="3.4.21.-" evidence="8"/>
<dbReference type="Proteomes" id="UP000069940">
    <property type="component" value="Unassembled WGS sequence"/>
</dbReference>
<evidence type="ECO:0000256" key="7">
    <source>
        <dbReference type="ARBA" id="ARBA00024195"/>
    </source>
</evidence>
<dbReference type="SUPFAM" id="SSF50494">
    <property type="entry name" value="Trypsin-like serine proteases"/>
    <property type="match status" value="1"/>
</dbReference>
<dbReference type="PROSITE" id="PS50240">
    <property type="entry name" value="TRYPSIN_DOM"/>
    <property type="match status" value="1"/>
</dbReference>
<dbReference type="InterPro" id="IPR022700">
    <property type="entry name" value="CLIP"/>
</dbReference>
<dbReference type="Gene3D" id="2.40.10.10">
    <property type="entry name" value="Trypsin-like serine proteases"/>
    <property type="match status" value="2"/>
</dbReference>
<dbReference type="PRINTS" id="PR00722">
    <property type="entry name" value="CHYMOTRYPSIN"/>
</dbReference>
<reference evidence="13" key="1">
    <citation type="journal article" date="2015" name="Proc. Natl. Acad. Sci. U.S.A.">
        <title>Genome sequence of the Asian Tiger mosquito, Aedes albopictus, reveals insights into its biology, genetics, and evolution.</title>
        <authorList>
            <person name="Chen X.G."/>
            <person name="Jiang X."/>
            <person name="Gu J."/>
            <person name="Xu M."/>
            <person name="Wu Y."/>
            <person name="Deng Y."/>
            <person name="Zhang C."/>
            <person name="Bonizzoni M."/>
            <person name="Dermauw W."/>
            <person name="Vontas J."/>
            <person name="Armbruster P."/>
            <person name="Huang X."/>
            <person name="Yang Y."/>
            <person name="Zhang H."/>
            <person name="He W."/>
            <person name="Peng H."/>
            <person name="Liu Y."/>
            <person name="Wu K."/>
            <person name="Chen J."/>
            <person name="Lirakis M."/>
            <person name="Topalis P."/>
            <person name="Van Leeuwen T."/>
            <person name="Hall A.B."/>
            <person name="Jiang X."/>
            <person name="Thorpe C."/>
            <person name="Mueller R.L."/>
            <person name="Sun C."/>
            <person name="Waterhouse R.M."/>
            <person name="Yan G."/>
            <person name="Tu Z.J."/>
            <person name="Fang X."/>
            <person name="James A.A."/>
        </authorList>
    </citation>
    <scope>NUCLEOTIDE SEQUENCE [LARGE SCALE GENOMIC DNA]</scope>
    <source>
        <strain evidence="13">Foshan</strain>
    </source>
</reference>
<dbReference type="InterPro" id="IPR043504">
    <property type="entry name" value="Peptidase_S1_PA_chymotrypsin"/>
</dbReference>
<dbReference type="PROSITE" id="PS00134">
    <property type="entry name" value="TRYPSIN_HIS"/>
    <property type="match status" value="1"/>
</dbReference>
<dbReference type="SMART" id="SM00020">
    <property type="entry name" value="Tryp_SPc"/>
    <property type="match status" value="1"/>
</dbReference>
<dbReference type="PANTHER" id="PTHR24256">
    <property type="entry name" value="TRYPTASE-RELATED"/>
    <property type="match status" value="1"/>
</dbReference>
<keyword evidence="1 8" id="KW-0645">Protease</keyword>
<evidence type="ECO:0000256" key="1">
    <source>
        <dbReference type="ARBA" id="ARBA00022670"/>
    </source>
</evidence>
<keyword evidence="3 8" id="KW-0378">Hydrolase</keyword>
<evidence type="ECO:0000256" key="4">
    <source>
        <dbReference type="ARBA" id="ARBA00022825"/>
    </source>
</evidence>
<dbReference type="EnsemblMetazoa" id="AALFPA23_020624.R30454">
    <property type="protein sequence ID" value="AALFPA23_020624.P30454"/>
    <property type="gene ID" value="AALFPA23_020624"/>
</dbReference>
<dbReference type="SMART" id="SM00680">
    <property type="entry name" value="CLIP"/>
    <property type="match status" value="1"/>
</dbReference>